<dbReference type="Pfam" id="PF10300">
    <property type="entry name" value="Iml2-TPR_39"/>
    <property type="match status" value="1"/>
</dbReference>
<dbReference type="SUPFAM" id="SSF48452">
    <property type="entry name" value="TPR-like"/>
    <property type="match status" value="1"/>
</dbReference>
<dbReference type="InterPro" id="IPR011990">
    <property type="entry name" value="TPR-like_helical_dom_sf"/>
</dbReference>
<accession>A0AAF0EIX0</accession>
<organism evidence="2 3">
    <name type="scientific">Malassezia nana</name>
    <dbReference type="NCBI Taxonomy" id="180528"/>
    <lineage>
        <taxon>Eukaryota</taxon>
        <taxon>Fungi</taxon>
        <taxon>Dikarya</taxon>
        <taxon>Basidiomycota</taxon>
        <taxon>Ustilaginomycotina</taxon>
        <taxon>Malasseziomycetes</taxon>
        <taxon>Malasseziales</taxon>
        <taxon>Malasseziaceae</taxon>
        <taxon>Malassezia</taxon>
    </lineage>
</organism>
<feature type="compositionally biased region" description="Polar residues" evidence="1">
    <location>
        <begin position="78"/>
        <end position="90"/>
    </location>
</feature>
<dbReference type="PANTHER" id="PTHR31859:SF1">
    <property type="entry name" value="TETRATRICOPEPTIDE REPEAT PROTEIN 39C"/>
    <property type="match status" value="1"/>
</dbReference>
<dbReference type="GO" id="GO:0005829">
    <property type="term" value="C:cytosol"/>
    <property type="evidence" value="ECO:0007669"/>
    <property type="project" value="TreeGrafter"/>
</dbReference>
<dbReference type="PANTHER" id="PTHR31859">
    <property type="entry name" value="TETRATRICOPEPTIDE REPEAT PROTEIN 39 FAMILY MEMBER"/>
    <property type="match status" value="1"/>
</dbReference>
<dbReference type="Proteomes" id="UP001213623">
    <property type="component" value="Chromosome 4"/>
</dbReference>
<proteinExistence type="predicted"/>
<dbReference type="GO" id="GO:0005634">
    <property type="term" value="C:nucleus"/>
    <property type="evidence" value="ECO:0007669"/>
    <property type="project" value="TreeGrafter"/>
</dbReference>
<keyword evidence="3" id="KW-1185">Reference proteome</keyword>
<dbReference type="InterPro" id="IPR019412">
    <property type="entry name" value="IML2/TPR_39"/>
</dbReference>
<dbReference type="AlphaFoldDB" id="A0AAF0EIX0"/>
<dbReference type="GO" id="GO:0005741">
    <property type="term" value="C:mitochondrial outer membrane"/>
    <property type="evidence" value="ECO:0007669"/>
    <property type="project" value="TreeGrafter"/>
</dbReference>
<feature type="region of interest" description="Disordered" evidence="1">
    <location>
        <begin position="56"/>
        <end position="110"/>
    </location>
</feature>
<evidence type="ECO:0000313" key="3">
    <source>
        <dbReference type="Proteomes" id="UP001213623"/>
    </source>
</evidence>
<sequence>MAGEQLLPSALDSDAFLSRRKSSLVSDTVLSSTTEVSQTNDLPISLTDQVMRQNILQGRAPSVRKASGSSGGMRRSSATMAQRPSLQRPLSTARAPDSTASAGDSDEALAADEEALSDNEDFFDAVAAPSSSLSSHDRKTTPAVTNTTSRPAARAHDGQLLASNAKGRAARMSKLTTRDVAQSTESLFEDIGVARKALHLFLNSRMNDAYDLVEGKSESRLYYAVAYAILSTIKAIMTFEHQDLGTAISHCKDALHVAGLLRKKQSALASFGRFVRAAGPSVAWVSSMTPVEQHAELISSECNLLKAVLGIAYSGDLLSSLTEALHLRAAYGDYRSLLKYVEWAEAHQTTVDEDFRSGVFLGSGCISLILGLLPVKVLKIMEVFGYEGSVPVGLGLLQRAAGWSSTALPARQQDTEGIRSPICDMTLLVYHLVVSTFLPVPGVDITFAEKVLNYHLQRYPEGVFFLYFHGRLYSTQALSTKAIQCFEQARDVQEEYVQLKHICYWDMALCHLSLNQWSDAYHCFTILANENNWSKALYSYARAAALYQTDAPKAQSEAAEIMERVPSMTQRIAGKSIPLEKFAARKARKLVQYGHLCLPAMELAYLTHCYTTAPRSTLLQETLPCIERELTRVQQVPQPSVDDVCLAHFLRGVVLRNLAYPEAHVQLDPNTQLPSEAASRAESSLLFVAHHAAQCEYDHYLLYFCHYELGRLYISMGRPTDAQRELDLVLSGKNLGDHGRKGKYSMQNMCVLRSHAALDLLRAPM</sequence>
<evidence type="ECO:0000313" key="2">
    <source>
        <dbReference type="EMBL" id="WFD27207.1"/>
    </source>
</evidence>
<dbReference type="EMBL" id="CP119895">
    <property type="protein sequence ID" value="WFD27207.1"/>
    <property type="molecule type" value="Genomic_DNA"/>
</dbReference>
<evidence type="ECO:0000256" key="1">
    <source>
        <dbReference type="SAM" id="MobiDB-lite"/>
    </source>
</evidence>
<name>A0AAF0EIX0_9BASI</name>
<evidence type="ECO:0008006" key="4">
    <source>
        <dbReference type="Google" id="ProtNLM"/>
    </source>
</evidence>
<feature type="region of interest" description="Disordered" evidence="1">
    <location>
        <begin position="128"/>
        <end position="168"/>
    </location>
</feature>
<reference evidence="2" key="1">
    <citation type="submission" date="2023-03" db="EMBL/GenBank/DDBJ databases">
        <title>Mating type loci evolution in Malassezia.</title>
        <authorList>
            <person name="Coelho M.A."/>
        </authorList>
    </citation>
    <scope>NUCLEOTIDE SEQUENCE</scope>
    <source>
        <strain evidence="2">CBS 9557</strain>
    </source>
</reference>
<protein>
    <recommendedName>
        <fullName evidence="4">Tetratricopeptide repeat protein 39B</fullName>
    </recommendedName>
</protein>
<dbReference type="Gene3D" id="1.25.40.10">
    <property type="entry name" value="Tetratricopeptide repeat domain"/>
    <property type="match status" value="1"/>
</dbReference>
<gene>
    <name evidence="2" type="ORF">MNAN1_002203</name>
</gene>